<proteinExistence type="predicted"/>
<reference evidence="8 9" key="1">
    <citation type="journal article" date="2020" name="Nat. Food">
        <title>A phased Vanilla planifolia genome enables genetic improvement of flavour and production.</title>
        <authorList>
            <person name="Hasing T."/>
            <person name="Tang H."/>
            <person name="Brym M."/>
            <person name="Khazi F."/>
            <person name="Huang T."/>
            <person name="Chambers A.H."/>
        </authorList>
    </citation>
    <scope>NUCLEOTIDE SEQUENCE [LARGE SCALE GENOMIC DNA]</scope>
    <source>
        <tissue evidence="8">Leaf</tissue>
    </source>
</reference>
<comment type="catalytic activity">
    <reaction evidence="5">
        <text>[(1-&gt;4)-alpha-D-galacturonosyl methyl ester](n) + n H2O = [(1-&gt;4)-alpha-D-galacturonosyl](n) + n methanol + n H(+)</text>
        <dbReference type="Rhea" id="RHEA:22380"/>
        <dbReference type="Rhea" id="RHEA-COMP:14570"/>
        <dbReference type="Rhea" id="RHEA-COMP:14573"/>
        <dbReference type="ChEBI" id="CHEBI:15377"/>
        <dbReference type="ChEBI" id="CHEBI:15378"/>
        <dbReference type="ChEBI" id="CHEBI:17790"/>
        <dbReference type="ChEBI" id="CHEBI:140522"/>
        <dbReference type="ChEBI" id="CHEBI:140523"/>
        <dbReference type="EC" id="3.1.1.11"/>
    </reaction>
</comment>
<dbReference type="InterPro" id="IPR033131">
    <property type="entry name" value="Pectinesterase_Asp_AS"/>
</dbReference>
<dbReference type="InterPro" id="IPR011050">
    <property type="entry name" value="Pectin_lyase_fold/virulence"/>
</dbReference>
<dbReference type="InterPro" id="IPR012334">
    <property type="entry name" value="Pectin_lyas_fold"/>
</dbReference>
<evidence type="ECO:0000256" key="3">
    <source>
        <dbReference type="ARBA" id="ARBA00023085"/>
    </source>
</evidence>
<dbReference type="AlphaFoldDB" id="A0A835RLN6"/>
<dbReference type="Gene3D" id="2.160.20.10">
    <property type="entry name" value="Single-stranded right-handed beta-helix, Pectin lyase-like"/>
    <property type="match status" value="1"/>
</dbReference>
<organism evidence="8 9">
    <name type="scientific">Vanilla planifolia</name>
    <name type="common">Vanilla</name>
    <dbReference type="NCBI Taxonomy" id="51239"/>
    <lineage>
        <taxon>Eukaryota</taxon>
        <taxon>Viridiplantae</taxon>
        <taxon>Streptophyta</taxon>
        <taxon>Embryophyta</taxon>
        <taxon>Tracheophyta</taxon>
        <taxon>Spermatophyta</taxon>
        <taxon>Magnoliopsida</taxon>
        <taxon>Liliopsida</taxon>
        <taxon>Asparagales</taxon>
        <taxon>Orchidaceae</taxon>
        <taxon>Vanilloideae</taxon>
        <taxon>Vanilleae</taxon>
        <taxon>Vanilla</taxon>
    </lineage>
</organism>
<sequence length="202" mass="21901">MGDGKGKSVIVGSRNSEDGWSTYQSATVGNNAVKSGFLCRTLPWGAGFIERANHHQRLRTIETQAVALRVGADHGVVYQCSIQGFQDSLYSYANRQFYRDCDIYGTVDFIFGNSASVFQNCITQARHPAGGQKNSITAQGRSDPNQNTGMSFQSCKVSGDSGGAPTYPAGRGSSIRGWYLWNRSWTGPSTRLVGNRGREASP</sequence>
<dbReference type="UniPathway" id="UPA00545">
    <property type="reaction ID" value="UER00823"/>
</dbReference>
<evidence type="ECO:0000256" key="5">
    <source>
        <dbReference type="RuleBase" id="RU000589"/>
    </source>
</evidence>
<evidence type="ECO:0000256" key="4">
    <source>
        <dbReference type="PROSITE-ProRule" id="PRU10040"/>
    </source>
</evidence>
<name>A0A835RLN6_VANPL</name>
<keyword evidence="3 5" id="KW-0063">Aspartyl esterase</keyword>
<feature type="region of interest" description="Disordered" evidence="6">
    <location>
        <begin position="128"/>
        <end position="155"/>
    </location>
</feature>
<evidence type="ECO:0000256" key="6">
    <source>
        <dbReference type="SAM" id="MobiDB-lite"/>
    </source>
</evidence>
<protein>
    <recommendedName>
        <fullName evidence="5">Pectinesterase</fullName>
        <ecNumber evidence="5">3.1.1.11</ecNumber>
    </recommendedName>
</protein>
<gene>
    <name evidence="8" type="ORF">HPP92_005415</name>
</gene>
<dbReference type="PROSITE" id="PS00503">
    <property type="entry name" value="PECTINESTERASE_2"/>
    <property type="match status" value="1"/>
</dbReference>
<dbReference type="OrthoDB" id="2019149at2759"/>
<evidence type="ECO:0000256" key="2">
    <source>
        <dbReference type="ARBA" id="ARBA00022801"/>
    </source>
</evidence>
<comment type="pathway">
    <text evidence="1 5">Glycan metabolism; pectin degradation; 2-dehydro-3-deoxy-D-gluconate from pectin: step 1/5.</text>
</comment>
<keyword evidence="2 5" id="KW-0378">Hydrolase</keyword>
<feature type="domain" description="Pectinesterase catalytic" evidence="7">
    <location>
        <begin position="1"/>
        <end position="165"/>
    </location>
</feature>
<evidence type="ECO:0000256" key="1">
    <source>
        <dbReference type="ARBA" id="ARBA00005184"/>
    </source>
</evidence>
<dbReference type="Proteomes" id="UP000639772">
    <property type="component" value="Unassembled WGS sequence"/>
</dbReference>
<dbReference type="EC" id="3.1.1.11" evidence="5"/>
<feature type="compositionally biased region" description="Polar residues" evidence="6">
    <location>
        <begin position="132"/>
        <end position="155"/>
    </location>
</feature>
<dbReference type="InterPro" id="IPR000070">
    <property type="entry name" value="Pectinesterase_cat"/>
</dbReference>
<dbReference type="SUPFAM" id="SSF51126">
    <property type="entry name" value="Pectin lyase-like"/>
    <property type="match status" value="1"/>
</dbReference>
<dbReference type="EMBL" id="JADCNM010000002">
    <property type="protein sequence ID" value="KAG0494421.1"/>
    <property type="molecule type" value="Genomic_DNA"/>
</dbReference>
<evidence type="ECO:0000313" key="9">
    <source>
        <dbReference type="Proteomes" id="UP000639772"/>
    </source>
</evidence>
<feature type="active site" evidence="4">
    <location>
        <position position="108"/>
    </location>
</feature>
<dbReference type="GO" id="GO:0042545">
    <property type="term" value="P:cell wall modification"/>
    <property type="evidence" value="ECO:0007669"/>
    <property type="project" value="UniProtKB-UniRule"/>
</dbReference>
<evidence type="ECO:0000259" key="7">
    <source>
        <dbReference type="Pfam" id="PF01095"/>
    </source>
</evidence>
<dbReference type="GO" id="GO:0030599">
    <property type="term" value="F:pectinesterase activity"/>
    <property type="evidence" value="ECO:0007669"/>
    <property type="project" value="UniProtKB-UniRule"/>
</dbReference>
<dbReference type="Pfam" id="PF01095">
    <property type="entry name" value="Pectinesterase"/>
    <property type="match status" value="1"/>
</dbReference>
<accession>A0A835RLN6</accession>
<evidence type="ECO:0000313" key="8">
    <source>
        <dbReference type="EMBL" id="KAG0494421.1"/>
    </source>
</evidence>
<dbReference type="PANTHER" id="PTHR31707">
    <property type="entry name" value="PECTINESTERASE"/>
    <property type="match status" value="1"/>
</dbReference>
<dbReference type="GO" id="GO:0045490">
    <property type="term" value="P:pectin catabolic process"/>
    <property type="evidence" value="ECO:0007669"/>
    <property type="project" value="UniProtKB-UniRule"/>
</dbReference>
<comment type="caution">
    <text evidence="8">The sequence shown here is derived from an EMBL/GenBank/DDBJ whole genome shotgun (WGS) entry which is preliminary data.</text>
</comment>